<evidence type="ECO:0000313" key="2">
    <source>
        <dbReference type="Proteomes" id="UP000255070"/>
    </source>
</evidence>
<comment type="caution">
    <text evidence="1">The sequence shown here is derived from an EMBL/GenBank/DDBJ whole genome shotgun (WGS) entry which is preliminary data.</text>
</comment>
<dbReference type="RefSeq" id="WP_003078847.1">
    <property type="nucleotide sequence ID" value="NZ_BBJZ01000018.1"/>
</dbReference>
<accession>A0A8B4S9N1</accession>
<dbReference type="EMBL" id="UFXL01000001">
    <property type="protein sequence ID" value="SUY79035.1"/>
    <property type="molecule type" value="Genomic_DNA"/>
</dbReference>
<organism evidence="1 2">
    <name type="scientific">Comamonas testosteroni</name>
    <name type="common">Pseudomonas testosteroni</name>
    <dbReference type="NCBI Taxonomy" id="285"/>
    <lineage>
        <taxon>Bacteria</taxon>
        <taxon>Pseudomonadati</taxon>
        <taxon>Pseudomonadota</taxon>
        <taxon>Betaproteobacteria</taxon>
        <taxon>Burkholderiales</taxon>
        <taxon>Comamonadaceae</taxon>
        <taxon>Comamonas</taxon>
    </lineage>
</organism>
<name>A0A8B4S9N1_COMTE</name>
<protein>
    <submittedName>
        <fullName evidence="1">Uncharacterized protein</fullName>
    </submittedName>
</protein>
<keyword evidence="2" id="KW-1185">Reference proteome</keyword>
<reference evidence="1 2" key="1">
    <citation type="submission" date="2018-06" db="EMBL/GenBank/DDBJ databases">
        <authorList>
            <consortium name="Pathogen Informatics"/>
            <person name="Doyle S."/>
        </authorList>
    </citation>
    <scope>NUCLEOTIDE SEQUENCE [LARGE SCALE GENOMIC DNA]</scope>
    <source>
        <strain evidence="1 2">NCTC10698</strain>
    </source>
</reference>
<dbReference type="AlphaFoldDB" id="A0A8B4S9N1"/>
<proteinExistence type="predicted"/>
<dbReference type="GeneID" id="63997930"/>
<evidence type="ECO:0000313" key="1">
    <source>
        <dbReference type="EMBL" id="SUY79035.1"/>
    </source>
</evidence>
<sequence length="155" mass="17053">MPDLNRITLVIENLPDGHAQVHVDIPSPRPGMRLETAAHALAIDAVGWLGKQPAVKGFLYGMAPPEKAAAPVIPPLTAELKKILGLMCFQCVTFAEALRMGGHDVPRKAEEEQAAVLHWMLTHYLTHGDDWRTNAIHDVDRMRAHWMARTEGAAA</sequence>
<gene>
    <name evidence="1" type="ORF">NCTC10698_03965</name>
</gene>
<dbReference type="Proteomes" id="UP000255070">
    <property type="component" value="Unassembled WGS sequence"/>
</dbReference>